<dbReference type="AlphaFoldDB" id="A0A446CKT0"/>
<sequence length="372" mass="42613">MRVLTYGWAQSIETLLEPEQETLARLIAAEARVPPYIRDERKAVHVALKELQEYLQARANELLEAQAVHLNEGKKKRNSQGPSLVLGHTWKAAIREGLLLFPKHKAHALRVTLRGWERALNLADDLFTMASLRGYEPVPWKMWDKTFKIRAVEAELDLRIMEKLARVQDDGEGSATGTPYENYFTTTRSLSIYLNRAGGEVEVVEKEGVPLEDQLEELFDQIPRELVLDLAQNRKWQRDKEADAEARQAELELKRLKDAEAARRSRLEDEAQNWHRAIMIRQYAEEIERAMLPDMGDAAKEWVKWARTVADEVDPTSKRCNQLRHTAGMTSPDGKEDASASNNTARGAIRQGMESPDFEALPRVWPLRQWTA</sequence>
<dbReference type="Proteomes" id="UP000289184">
    <property type="component" value="Unassembled WGS sequence"/>
</dbReference>
<proteinExistence type="predicted"/>
<reference evidence="1 2" key="1">
    <citation type="submission" date="2018-07" db="EMBL/GenBank/DDBJ databases">
        <authorList>
            <person name="Peeters C."/>
        </authorList>
    </citation>
    <scope>NUCLEOTIDE SEQUENCE [LARGE SCALE GENOMIC DNA]</scope>
    <source>
        <strain evidence="1 2">LMG 3411</strain>
    </source>
</reference>
<name>A0A446CKT0_9BURK</name>
<dbReference type="RefSeq" id="WP_043544006.1">
    <property type="nucleotide sequence ID" value="NZ_UFQB01000016.1"/>
</dbReference>
<gene>
    <name evidence="1" type="ORF">AGI3411_03728</name>
</gene>
<accession>A0A446CKT0</accession>
<protein>
    <submittedName>
        <fullName evidence="1">Uncharacterized protein</fullName>
    </submittedName>
</protein>
<organism evidence="1 2">
    <name type="scientific">Achromobacter agilis</name>
    <dbReference type="NCBI Taxonomy" id="1353888"/>
    <lineage>
        <taxon>Bacteria</taxon>
        <taxon>Pseudomonadati</taxon>
        <taxon>Pseudomonadota</taxon>
        <taxon>Betaproteobacteria</taxon>
        <taxon>Burkholderiales</taxon>
        <taxon>Alcaligenaceae</taxon>
        <taxon>Achromobacter</taxon>
    </lineage>
</organism>
<evidence type="ECO:0000313" key="2">
    <source>
        <dbReference type="Proteomes" id="UP000289184"/>
    </source>
</evidence>
<evidence type="ECO:0000313" key="1">
    <source>
        <dbReference type="EMBL" id="SSW68536.1"/>
    </source>
</evidence>
<keyword evidence="2" id="KW-1185">Reference proteome</keyword>
<dbReference type="OrthoDB" id="9777694at2"/>
<dbReference type="EMBL" id="UFQB01000016">
    <property type="protein sequence ID" value="SSW68536.1"/>
    <property type="molecule type" value="Genomic_DNA"/>
</dbReference>